<dbReference type="Proteomes" id="UP001279734">
    <property type="component" value="Unassembled WGS sequence"/>
</dbReference>
<feature type="compositionally biased region" description="Polar residues" evidence="1">
    <location>
        <begin position="50"/>
        <end position="61"/>
    </location>
</feature>
<keyword evidence="3" id="KW-1185">Reference proteome</keyword>
<evidence type="ECO:0000256" key="1">
    <source>
        <dbReference type="SAM" id="MobiDB-lite"/>
    </source>
</evidence>
<gene>
    <name evidence="2" type="ORF">Nepgr_021490</name>
</gene>
<protein>
    <submittedName>
        <fullName evidence="2">Uncharacterized protein</fullName>
    </submittedName>
</protein>
<comment type="caution">
    <text evidence="2">The sequence shown here is derived from an EMBL/GenBank/DDBJ whole genome shotgun (WGS) entry which is preliminary data.</text>
</comment>
<dbReference type="AlphaFoldDB" id="A0AAD3XX29"/>
<dbReference type="EMBL" id="BSYO01000021">
    <property type="protein sequence ID" value="GMH19649.1"/>
    <property type="molecule type" value="Genomic_DNA"/>
</dbReference>
<name>A0AAD3XX29_NEPGR</name>
<organism evidence="2 3">
    <name type="scientific">Nepenthes gracilis</name>
    <name type="common">Slender pitcher plant</name>
    <dbReference type="NCBI Taxonomy" id="150966"/>
    <lineage>
        <taxon>Eukaryota</taxon>
        <taxon>Viridiplantae</taxon>
        <taxon>Streptophyta</taxon>
        <taxon>Embryophyta</taxon>
        <taxon>Tracheophyta</taxon>
        <taxon>Spermatophyta</taxon>
        <taxon>Magnoliopsida</taxon>
        <taxon>eudicotyledons</taxon>
        <taxon>Gunneridae</taxon>
        <taxon>Pentapetalae</taxon>
        <taxon>Caryophyllales</taxon>
        <taxon>Nepenthaceae</taxon>
        <taxon>Nepenthes</taxon>
    </lineage>
</organism>
<feature type="region of interest" description="Disordered" evidence="1">
    <location>
        <begin position="26"/>
        <end position="72"/>
    </location>
</feature>
<proteinExistence type="predicted"/>
<sequence>MNRSLNSDRMRFITRVRHRAFPQLCQVSSNPGDYGSQHRQHLHQPRRNPETIQSPKNSDASITLIRSHASKR</sequence>
<evidence type="ECO:0000313" key="3">
    <source>
        <dbReference type="Proteomes" id="UP001279734"/>
    </source>
</evidence>
<reference evidence="2" key="1">
    <citation type="submission" date="2023-05" db="EMBL/GenBank/DDBJ databases">
        <title>Nepenthes gracilis genome sequencing.</title>
        <authorList>
            <person name="Fukushima K."/>
        </authorList>
    </citation>
    <scope>NUCLEOTIDE SEQUENCE</scope>
    <source>
        <strain evidence="2">SING2019-196</strain>
    </source>
</reference>
<evidence type="ECO:0000313" key="2">
    <source>
        <dbReference type="EMBL" id="GMH19649.1"/>
    </source>
</evidence>
<accession>A0AAD3XX29</accession>